<dbReference type="EMBL" id="JBHUDG010000049">
    <property type="protein sequence ID" value="MFD1631641.1"/>
    <property type="molecule type" value="Genomic_DNA"/>
</dbReference>
<name>A0ABW4IJ40_9SPHI</name>
<proteinExistence type="predicted"/>
<dbReference type="Proteomes" id="UP001597118">
    <property type="component" value="Unassembled WGS sequence"/>
</dbReference>
<reference evidence="2" key="1">
    <citation type="journal article" date="2019" name="Int. J. Syst. Evol. Microbiol.">
        <title>The Global Catalogue of Microorganisms (GCM) 10K type strain sequencing project: providing services to taxonomists for standard genome sequencing and annotation.</title>
        <authorList>
            <consortium name="The Broad Institute Genomics Platform"/>
            <consortium name="The Broad Institute Genome Sequencing Center for Infectious Disease"/>
            <person name="Wu L."/>
            <person name="Ma J."/>
        </authorList>
    </citation>
    <scope>NUCLEOTIDE SEQUENCE [LARGE SCALE GENOMIC DNA]</scope>
    <source>
        <strain evidence="2">CCUG 53762</strain>
    </source>
</reference>
<keyword evidence="2" id="KW-1185">Reference proteome</keyword>
<protein>
    <submittedName>
        <fullName evidence="1">Uncharacterized protein</fullName>
    </submittedName>
</protein>
<organism evidence="1 2">
    <name type="scientific">Pseudopedobacter beijingensis</name>
    <dbReference type="NCBI Taxonomy" id="1207056"/>
    <lineage>
        <taxon>Bacteria</taxon>
        <taxon>Pseudomonadati</taxon>
        <taxon>Bacteroidota</taxon>
        <taxon>Sphingobacteriia</taxon>
        <taxon>Sphingobacteriales</taxon>
        <taxon>Sphingobacteriaceae</taxon>
        <taxon>Pseudopedobacter</taxon>
    </lineage>
</organism>
<evidence type="ECO:0000313" key="1">
    <source>
        <dbReference type="EMBL" id="MFD1631641.1"/>
    </source>
</evidence>
<dbReference type="RefSeq" id="WP_379664009.1">
    <property type="nucleotide sequence ID" value="NZ_JBHUDG010000049.1"/>
</dbReference>
<evidence type="ECO:0000313" key="2">
    <source>
        <dbReference type="Proteomes" id="UP001597118"/>
    </source>
</evidence>
<comment type="caution">
    <text evidence="1">The sequence shown here is derived from an EMBL/GenBank/DDBJ whole genome shotgun (WGS) entry which is preliminary data.</text>
</comment>
<gene>
    <name evidence="1" type="ORF">ACFSAH_17340</name>
</gene>
<accession>A0ABW4IJ40</accession>
<sequence length="120" mass="13797">MEIINSTLERCEPEEIFSTPFGTVHQSDKENCIYLNFSGRKAKYKLACLQRLKRVVDQIDLVRMTDVDHPGIEIIFLCGAEECFVLDIQEILNLKDLLNGTFAMFELNSIVTDRLSRIVL</sequence>